<dbReference type="AlphaFoldDB" id="A0A6P4INM0"/>
<sequence>MQYLKLILFVLLAGVHFGATAPSQSSFILLPRAPNFNFPETEGPHHEPKENPEPRQLIVEQPGELTQKDLGQLLLLANGLGVQGRSSEERNFHDFLHGKKDKDKDHGHGHDRFTVVVVSTAPSNGSVTNINNTLSSDTGATTGTRIADVLRTPIAYPVPYPMQYFRRRGDEDFSVNFPALYGWNEASLYGGLAGSGLGGSNGGLSGGLAGVPLVPITIGNEVRYVPLNLRMFRQLVSLPVREKDDPLEEDDLTPFNKEQEPEEAAPEEEGDAPEPGYASLSQKRKQRRRRPFQAFTQKMRQVQFL</sequence>
<organism evidence="3 4">
    <name type="scientific">Drosophila kikkawai</name>
    <name type="common">Fruit fly</name>
    <dbReference type="NCBI Taxonomy" id="30033"/>
    <lineage>
        <taxon>Eukaryota</taxon>
        <taxon>Metazoa</taxon>
        <taxon>Ecdysozoa</taxon>
        <taxon>Arthropoda</taxon>
        <taxon>Hexapoda</taxon>
        <taxon>Insecta</taxon>
        <taxon>Pterygota</taxon>
        <taxon>Neoptera</taxon>
        <taxon>Endopterygota</taxon>
        <taxon>Diptera</taxon>
        <taxon>Brachycera</taxon>
        <taxon>Muscomorpha</taxon>
        <taxon>Ephydroidea</taxon>
        <taxon>Drosophilidae</taxon>
        <taxon>Drosophila</taxon>
        <taxon>Sophophora</taxon>
    </lineage>
</organism>
<feature type="chain" id="PRO_5028206332" evidence="2">
    <location>
        <begin position="21"/>
        <end position="305"/>
    </location>
</feature>
<dbReference type="OrthoDB" id="7872085at2759"/>
<evidence type="ECO:0000256" key="2">
    <source>
        <dbReference type="SAM" id="SignalP"/>
    </source>
</evidence>
<evidence type="ECO:0000256" key="1">
    <source>
        <dbReference type="SAM" id="MobiDB-lite"/>
    </source>
</evidence>
<feature type="signal peptide" evidence="2">
    <location>
        <begin position="1"/>
        <end position="20"/>
    </location>
</feature>
<dbReference type="GeneID" id="108080006"/>
<keyword evidence="3" id="KW-1185">Reference proteome</keyword>
<accession>A0A6P4INM0</accession>
<protein>
    <submittedName>
        <fullName evidence="4">Uncharacterized protein</fullName>
    </submittedName>
</protein>
<dbReference type="Proteomes" id="UP001652661">
    <property type="component" value="Chromosome X"/>
</dbReference>
<feature type="region of interest" description="Disordered" evidence="1">
    <location>
        <begin position="243"/>
        <end position="305"/>
    </location>
</feature>
<keyword evidence="2" id="KW-0732">Signal</keyword>
<reference evidence="4" key="1">
    <citation type="submission" date="2025-08" db="UniProtKB">
        <authorList>
            <consortium name="RefSeq"/>
        </authorList>
    </citation>
    <scope>IDENTIFICATION</scope>
    <source>
        <strain evidence="4">14028-0561.14</strain>
        <tissue evidence="4">Whole fly</tissue>
    </source>
</reference>
<evidence type="ECO:0000313" key="3">
    <source>
        <dbReference type="Proteomes" id="UP001652661"/>
    </source>
</evidence>
<dbReference type="RefSeq" id="XP_017030060.1">
    <property type="nucleotide sequence ID" value="XM_017174571.2"/>
</dbReference>
<feature type="compositionally biased region" description="Acidic residues" evidence="1">
    <location>
        <begin position="260"/>
        <end position="272"/>
    </location>
</feature>
<gene>
    <name evidence="4" type="primary">LOC108080006</name>
</gene>
<feature type="compositionally biased region" description="Polar residues" evidence="1">
    <location>
        <begin position="294"/>
        <end position="305"/>
    </location>
</feature>
<proteinExistence type="predicted"/>
<feature type="compositionally biased region" description="Basic residues" evidence="1">
    <location>
        <begin position="282"/>
        <end position="291"/>
    </location>
</feature>
<evidence type="ECO:0000313" key="4">
    <source>
        <dbReference type="RefSeq" id="XP_017030060.1"/>
    </source>
</evidence>
<name>A0A6P4INM0_DROKI</name>